<proteinExistence type="predicted"/>
<gene>
    <name evidence="1" type="ORF">RND81_03G042200</name>
</gene>
<dbReference type="EMBL" id="JBDFQZ010000003">
    <property type="protein sequence ID" value="KAK9740531.1"/>
    <property type="molecule type" value="Genomic_DNA"/>
</dbReference>
<name>A0AAW1M4E7_SAPOF</name>
<dbReference type="AlphaFoldDB" id="A0AAW1M4E7"/>
<protein>
    <submittedName>
        <fullName evidence="1">Uncharacterized protein</fullName>
    </submittedName>
</protein>
<dbReference type="Proteomes" id="UP001443914">
    <property type="component" value="Unassembled WGS sequence"/>
</dbReference>
<organism evidence="1 2">
    <name type="scientific">Saponaria officinalis</name>
    <name type="common">Common soapwort</name>
    <name type="synonym">Lychnis saponaria</name>
    <dbReference type="NCBI Taxonomy" id="3572"/>
    <lineage>
        <taxon>Eukaryota</taxon>
        <taxon>Viridiplantae</taxon>
        <taxon>Streptophyta</taxon>
        <taxon>Embryophyta</taxon>
        <taxon>Tracheophyta</taxon>
        <taxon>Spermatophyta</taxon>
        <taxon>Magnoliopsida</taxon>
        <taxon>eudicotyledons</taxon>
        <taxon>Gunneridae</taxon>
        <taxon>Pentapetalae</taxon>
        <taxon>Caryophyllales</taxon>
        <taxon>Caryophyllaceae</taxon>
        <taxon>Caryophylleae</taxon>
        <taxon>Saponaria</taxon>
    </lineage>
</organism>
<evidence type="ECO:0000313" key="2">
    <source>
        <dbReference type="Proteomes" id="UP001443914"/>
    </source>
</evidence>
<evidence type="ECO:0000313" key="1">
    <source>
        <dbReference type="EMBL" id="KAK9740531.1"/>
    </source>
</evidence>
<accession>A0AAW1M4E7</accession>
<reference evidence="1" key="1">
    <citation type="submission" date="2024-03" db="EMBL/GenBank/DDBJ databases">
        <title>WGS assembly of Saponaria officinalis var. Norfolk2.</title>
        <authorList>
            <person name="Jenkins J."/>
            <person name="Shu S."/>
            <person name="Grimwood J."/>
            <person name="Barry K."/>
            <person name="Goodstein D."/>
            <person name="Schmutz J."/>
            <person name="Leebens-Mack J."/>
            <person name="Osbourn A."/>
        </authorList>
    </citation>
    <scope>NUCLEOTIDE SEQUENCE [LARGE SCALE GENOMIC DNA]</scope>
    <source>
        <strain evidence="1">JIC</strain>
    </source>
</reference>
<keyword evidence="2" id="KW-1185">Reference proteome</keyword>
<sequence>MEFEDVEFMMNWINERIFLISLREALRKHYEKSKRIDMSKKVESLEIVEENLFSSDETLLEVDSALNFDLPPLFDEYDEPLLSKGGEDTVFNGGSSIHFNLPPKFDEYGDEGTIISGFDASCYSIDDGEALGEHSQQLHGPCELFCARVQRYVQVFGDTQRVYMLLMKEVRVGADANACNVYNQQLYSSYELLGSREHQGRVLLGDGQQVYSVVEGKNAATQRENEILDDTQQFTPHIGIDPDLNFDQPPIFDDYEDENDHITRRQPLWFDLSQKSEVGVEPFEGTIDASKFQIHRVCSLVKSQVRISFLALPCWLSENNPYNWLKLVHGGWWGG</sequence>
<comment type="caution">
    <text evidence="1">The sequence shown here is derived from an EMBL/GenBank/DDBJ whole genome shotgun (WGS) entry which is preliminary data.</text>
</comment>